<dbReference type="AlphaFoldDB" id="A0A813QZK5"/>
<feature type="chain" id="PRO_5036222739" evidence="1">
    <location>
        <begin position="18"/>
        <end position="468"/>
    </location>
</feature>
<dbReference type="Proteomes" id="UP000663882">
    <property type="component" value="Unassembled WGS sequence"/>
</dbReference>
<proteinExistence type="predicted"/>
<gene>
    <name evidence="3" type="ORF">OTI717_LOCUS27011</name>
    <name evidence="2" type="ORF">RFH988_LOCUS2518</name>
</gene>
<evidence type="ECO:0000313" key="3">
    <source>
        <dbReference type="EMBL" id="CAF3963037.1"/>
    </source>
</evidence>
<reference evidence="2" key="1">
    <citation type="submission" date="2021-02" db="EMBL/GenBank/DDBJ databases">
        <authorList>
            <person name="Nowell W R."/>
        </authorList>
    </citation>
    <scope>NUCLEOTIDE SEQUENCE</scope>
</reference>
<comment type="caution">
    <text evidence="2">The sequence shown here is derived from an EMBL/GenBank/DDBJ whole genome shotgun (WGS) entry which is preliminary data.</text>
</comment>
<keyword evidence="1" id="KW-0732">Signal</keyword>
<accession>A0A813QZK5</accession>
<dbReference type="EMBL" id="CAJNOO010000054">
    <property type="protein sequence ID" value="CAF0773895.1"/>
    <property type="molecule type" value="Genomic_DNA"/>
</dbReference>
<dbReference type="OrthoDB" id="9991521at2759"/>
<evidence type="ECO:0000313" key="4">
    <source>
        <dbReference type="Proteomes" id="UP000663882"/>
    </source>
</evidence>
<dbReference type="EMBL" id="CAJOAX010005875">
    <property type="protein sequence ID" value="CAF3963037.1"/>
    <property type="molecule type" value="Genomic_DNA"/>
</dbReference>
<name>A0A813QZK5_9BILA</name>
<evidence type="ECO:0000313" key="2">
    <source>
        <dbReference type="EMBL" id="CAF0773895.1"/>
    </source>
</evidence>
<evidence type="ECO:0000256" key="1">
    <source>
        <dbReference type="SAM" id="SignalP"/>
    </source>
</evidence>
<organism evidence="2 4">
    <name type="scientific">Rotaria sordida</name>
    <dbReference type="NCBI Taxonomy" id="392033"/>
    <lineage>
        <taxon>Eukaryota</taxon>
        <taxon>Metazoa</taxon>
        <taxon>Spiralia</taxon>
        <taxon>Gnathifera</taxon>
        <taxon>Rotifera</taxon>
        <taxon>Eurotatoria</taxon>
        <taxon>Bdelloidea</taxon>
        <taxon>Philodinida</taxon>
        <taxon>Philodinidae</taxon>
        <taxon>Rotaria</taxon>
    </lineage>
</organism>
<sequence length="468" mass="54004">MSVWLVLLYALLTSANINNVPYTTRIYSNLAEIIQPLEKLPLEFTDDDWNYIRSDSITLFGENINITLQTITEQKKTLNGTVVYVRSPISSDKTIKLIKGILIDEVNHLVKIQDKSIDSQQSLYFTVPDNQIFYFEQPVKATHFVNFTYTSTDSKVFVSYLQSNLNWRTQYQLNLNNNESNLIAMANIRNDGKSSVFIDQAELVCGDINLQMHHLQYDRSYRKSRSGGESYHQPQSSAMQMVFTDVANKVSIEQGKELAGLYVFPIDQPFIINAKTNYLLPMFRPQVSVERYGSISKIFSTMSTNGKVQRSYRLKSDRYLSHGNCIIREYDRVVGETLLPNLAANDKYEFSIGEDADIIYKENVTLISSITFNETESKVKHSLDKNISPGVFMTRTRYTYTICLQIINFKNRLINIEYEQRGFHSYQNIKLIILDKHKFIQDGSSIKSNMTLQANITENYSYTIELIR</sequence>
<dbReference type="PANTHER" id="PTHR38075:SF1">
    <property type="entry name" value="DUF4139 DOMAIN-CONTAINING PROTEIN"/>
    <property type="match status" value="1"/>
</dbReference>
<dbReference type="Proteomes" id="UP000663823">
    <property type="component" value="Unassembled WGS sequence"/>
</dbReference>
<feature type="signal peptide" evidence="1">
    <location>
        <begin position="1"/>
        <end position="17"/>
    </location>
</feature>
<protein>
    <submittedName>
        <fullName evidence="2">Uncharacterized protein</fullName>
    </submittedName>
</protein>
<dbReference type="PANTHER" id="PTHR38075">
    <property type="entry name" value="DUF4139 DOMAIN-CONTAINING PROTEIN"/>
    <property type="match status" value="1"/>
</dbReference>